<evidence type="ECO:0000313" key="3">
    <source>
        <dbReference type="EMBL" id="MFD1542243.1"/>
    </source>
</evidence>
<evidence type="ECO:0008006" key="5">
    <source>
        <dbReference type="Google" id="ProtNLM"/>
    </source>
</evidence>
<evidence type="ECO:0000256" key="2">
    <source>
        <dbReference type="SAM" id="SignalP"/>
    </source>
</evidence>
<evidence type="ECO:0000256" key="1">
    <source>
        <dbReference type="SAM" id="MobiDB-lite"/>
    </source>
</evidence>
<feature type="chain" id="PRO_5046991034" description="Lipoprotein" evidence="2">
    <location>
        <begin position="20"/>
        <end position="196"/>
    </location>
</feature>
<evidence type="ECO:0000313" key="4">
    <source>
        <dbReference type="Proteomes" id="UP001597097"/>
    </source>
</evidence>
<reference evidence="4" key="1">
    <citation type="journal article" date="2019" name="Int. J. Syst. Evol. Microbiol.">
        <title>The Global Catalogue of Microorganisms (GCM) 10K type strain sequencing project: providing services to taxonomists for standard genome sequencing and annotation.</title>
        <authorList>
            <consortium name="The Broad Institute Genomics Platform"/>
            <consortium name="The Broad Institute Genome Sequencing Center for Infectious Disease"/>
            <person name="Wu L."/>
            <person name="Ma J."/>
        </authorList>
    </citation>
    <scope>NUCLEOTIDE SEQUENCE [LARGE SCALE GENOMIC DNA]</scope>
    <source>
        <strain evidence="4">CGMCC 1.15399</strain>
    </source>
</reference>
<name>A0ABW4GHH3_9ACTN</name>
<feature type="signal peptide" evidence="2">
    <location>
        <begin position="1"/>
        <end position="19"/>
    </location>
</feature>
<dbReference type="Proteomes" id="UP001597097">
    <property type="component" value="Unassembled WGS sequence"/>
</dbReference>
<comment type="caution">
    <text evidence="3">The sequence shown here is derived from an EMBL/GenBank/DDBJ whole genome shotgun (WGS) entry which is preliminary data.</text>
</comment>
<dbReference type="PROSITE" id="PS51257">
    <property type="entry name" value="PROKAR_LIPOPROTEIN"/>
    <property type="match status" value="1"/>
</dbReference>
<organism evidence="3 4">
    <name type="scientific">Nonomuraea guangzhouensis</name>
    <dbReference type="NCBI Taxonomy" id="1291555"/>
    <lineage>
        <taxon>Bacteria</taxon>
        <taxon>Bacillati</taxon>
        <taxon>Actinomycetota</taxon>
        <taxon>Actinomycetes</taxon>
        <taxon>Streptosporangiales</taxon>
        <taxon>Streptosporangiaceae</taxon>
        <taxon>Nonomuraea</taxon>
    </lineage>
</organism>
<feature type="compositionally biased region" description="Low complexity" evidence="1">
    <location>
        <begin position="30"/>
        <end position="44"/>
    </location>
</feature>
<accession>A0ABW4GHH3</accession>
<feature type="region of interest" description="Disordered" evidence="1">
    <location>
        <begin position="27"/>
        <end position="50"/>
    </location>
</feature>
<gene>
    <name evidence="3" type="ORF">ACFSJ0_34690</name>
</gene>
<protein>
    <recommendedName>
        <fullName evidence="5">Lipoprotein</fullName>
    </recommendedName>
</protein>
<dbReference type="RefSeq" id="WP_219537358.1">
    <property type="nucleotide sequence ID" value="NZ_JAHKRM010000037.1"/>
</dbReference>
<keyword evidence="2" id="KW-0732">Signal</keyword>
<keyword evidence="4" id="KW-1185">Reference proteome</keyword>
<dbReference type="EMBL" id="JBHUCM010000031">
    <property type="protein sequence ID" value="MFD1542243.1"/>
    <property type="molecule type" value="Genomic_DNA"/>
</dbReference>
<sequence>MRRMTVMLALLLAAGCAPPDRPYVPGGVQASATGGTATRPAPTSSQSKTVEVGDELKVKVEKGTTANALQRLFADYYVERWKAVQTGDNQYQRHLEPPLIPQAGEWVRGFADRKESARGVARLYRLRITSVMGKGAQVDTCVDERGVRLVSTPTGKAVAPQPDWVRAPYLQAVLAHRGDDGVWRIREFRQDKEGCT</sequence>
<proteinExistence type="predicted"/>